<accession>X7YLD6</accession>
<comment type="caution">
    <text evidence="2">The sequence shown here is derived from an EMBL/GenBank/DDBJ whole genome shotgun (WGS) entry which is preliminary data.</text>
</comment>
<protein>
    <submittedName>
        <fullName evidence="2">Uncharacterized protein</fullName>
    </submittedName>
</protein>
<dbReference type="EMBL" id="JAOB01000093">
    <property type="protein sequence ID" value="EUA07190.1"/>
    <property type="molecule type" value="Genomic_DNA"/>
</dbReference>
<evidence type="ECO:0000256" key="1">
    <source>
        <dbReference type="SAM" id="MobiDB-lite"/>
    </source>
</evidence>
<reference evidence="2" key="1">
    <citation type="submission" date="2014-01" db="EMBL/GenBank/DDBJ databases">
        <authorList>
            <person name="Brown-Elliot B."/>
            <person name="Wallace R."/>
            <person name="Lenaerts A."/>
            <person name="Ordway D."/>
            <person name="DeGroote M.A."/>
            <person name="Parker T."/>
            <person name="Sizemore C."/>
            <person name="Tallon L.J."/>
            <person name="Sadzewicz L.K."/>
            <person name="Sengamalay N."/>
            <person name="Fraser C.M."/>
            <person name="Hine E."/>
            <person name="Shefchek K.A."/>
            <person name="Das S.P."/>
            <person name="Tettelin H."/>
        </authorList>
    </citation>
    <scope>NUCLEOTIDE SEQUENCE [LARGE SCALE GENOMIC DNA]</scope>
    <source>
        <strain evidence="2">4042</strain>
    </source>
</reference>
<feature type="compositionally biased region" description="Basic and acidic residues" evidence="1">
    <location>
        <begin position="10"/>
        <end position="20"/>
    </location>
</feature>
<proteinExistence type="predicted"/>
<sequence>MSGMQGAGHGYEHTGVDHRGHPPSGMLDPHGVTDTRLRG</sequence>
<gene>
    <name evidence="2" type="ORF">I553_0117</name>
</gene>
<evidence type="ECO:0000313" key="2">
    <source>
        <dbReference type="EMBL" id="EUA07190.1"/>
    </source>
</evidence>
<organism evidence="2">
    <name type="scientific">Mycobacterium xenopi 4042</name>
    <dbReference type="NCBI Taxonomy" id="1299334"/>
    <lineage>
        <taxon>Bacteria</taxon>
        <taxon>Bacillati</taxon>
        <taxon>Actinomycetota</taxon>
        <taxon>Actinomycetes</taxon>
        <taxon>Mycobacteriales</taxon>
        <taxon>Mycobacteriaceae</taxon>
        <taxon>Mycobacterium</taxon>
    </lineage>
</organism>
<name>X7YLD6_MYCXE</name>
<feature type="region of interest" description="Disordered" evidence="1">
    <location>
        <begin position="1"/>
        <end position="39"/>
    </location>
</feature>
<dbReference type="AlphaFoldDB" id="X7YLD6"/>